<evidence type="ECO:0000256" key="4">
    <source>
        <dbReference type="ARBA" id="ARBA00022785"/>
    </source>
</evidence>
<keyword evidence="7" id="KW-1185">Reference proteome</keyword>
<dbReference type="SUPFAM" id="SSF111337">
    <property type="entry name" value="QueA-like"/>
    <property type="match status" value="1"/>
</dbReference>
<accession>A0AAP2GIP3</accession>
<dbReference type="InterPro" id="IPR036100">
    <property type="entry name" value="QueA_sf"/>
</dbReference>
<comment type="similarity">
    <text evidence="5">Belongs to the QueA family.</text>
</comment>
<sequence>MAILNINDYRYDLPQEKIALYPLASRDESRLLVWQKGNITHHRFYDLAGFLPSSAFLFFNDTKVIPARLHFRKETGAEIEIFLLSPVTPSPVLSETMQATATCTWKCTIGNLKRWTAGTKLSKHVQGITIEATLLDRETGLVQFTWDGNHAFAEVIGFWGETPLPPYLKRKAEDSDRERYQTIYSHYEGAVAAPTAGLHFTEKVFASLEKRNIHHDFVTLHVSAGTFQPVKTENAEEHTMHHEQVIVTEKNIDNLLVPGRFIIPVGTTSMRTLESLYWYGVKLLQDQHAAFIIRQNDPYETMGALPSARESMEAIKKYMNRNGLETITGETSIFIKPGYTFRICQGLITNFHQPASTLILLVAAFAGKDWKTIYNEALKNDYRFLSYGDSSLLIPSG</sequence>
<evidence type="ECO:0000256" key="3">
    <source>
        <dbReference type="ARBA" id="ARBA00022691"/>
    </source>
</evidence>
<proteinExistence type="inferred from homology"/>
<keyword evidence="4 5" id="KW-0671">Queuosine biosynthesis</keyword>
<name>A0AAP2GIP3_9BACT</name>
<comment type="function">
    <text evidence="5">Transfers and isomerizes the ribose moiety from AdoMet to the 7-aminomethyl group of 7-deazaguanine (preQ1-tRNA) to give epoxyqueuosine (oQ-tRNA).</text>
</comment>
<dbReference type="EC" id="2.4.99.17" evidence="5"/>
<comment type="subunit">
    <text evidence="5">Monomer.</text>
</comment>
<dbReference type="Gene3D" id="3.40.1780.10">
    <property type="entry name" value="QueA-like"/>
    <property type="match status" value="1"/>
</dbReference>
<organism evidence="6 7">
    <name type="scientific">Chryseosolibacter histidini</name>
    <dbReference type="NCBI Taxonomy" id="2782349"/>
    <lineage>
        <taxon>Bacteria</taxon>
        <taxon>Pseudomonadati</taxon>
        <taxon>Bacteroidota</taxon>
        <taxon>Cytophagia</taxon>
        <taxon>Cytophagales</taxon>
        <taxon>Chryseotaleaceae</taxon>
        <taxon>Chryseosolibacter</taxon>
    </lineage>
</organism>
<dbReference type="InterPro" id="IPR003699">
    <property type="entry name" value="QueA"/>
</dbReference>
<comment type="caution">
    <text evidence="6">The sequence shown here is derived from an EMBL/GenBank/DDBJ whole genome shotgun (WGS) entry which is preliminary data.</text>
</comment>
<protein>
    <recommendedName>
        <fullName evidence="5">S-adenosylmethionine:tRNA ribosyltransferase-isomerase</fullName>
        <ecNumber evidence="5">2.4.99.17</ecNumber>
    </recommendedName>
    <alternativeName>
        <fullName evidence="5">Queuosine biosynthesis protein QueA</fullName>
    </alternativeName>
</protein>
<dbReference type="PANTHER" id="PTHR30307:SF0">
    <property type="entry name" value="S-ADENOSYLMETHIONINE:TRNA RIBOSYLTRANSFERASE-ISOMERASE"/>
    <property type="match status" value="1"/>
</dbReference>
<keyword evidence="3 5" id="KW-0949">S-adenosyl-L-methionine</keyword>
<dbReference type="PANTHER" id="PTHR30307">
    <property type="entry name" value="S-ADENOSYLMETHIONINE:TRNA RIBOSYLTRANSFERASE-ISOMERASE"/>
    <property type="match status" value="1"/>
</dbReference>
<comment type="pathway">
    <text evidence="5">tRNA modification; tRNA-queuosine biosynthesis.</text>
</comment>
<dbReference type="GO" id="GO:0008616">
    <property type="term" value="P:tRNA queuosine(34) biosynthetic process"/>
    <property type="evidence" value="ECO:0007669"/>
    <property type="project" value="UniProtKB-UniRule"/>
</dbReference>
<keyword evidence="2 5" id="KW-0808">Transferase</keyword>
<dbReference type="Proteomes" id="UP001319200">
    <property type="component" value="Unassembled WGS sequence"/>
</dbReference>
<dbReference type="InterPro" id="IPR042118">
    <property type="entry name" value="QueA_dom1"/>
</dbReference>
<evidence type="ECO:0000256" key="2">
    <source>
        <dbReference type="ARBA" id="ARBA00022679"/>
    </source>
</evidence>
<dbReference type="Gene3D" id="2.40.10.240">
    <property type="entry name" value="QueA-like"/>
    <property type="match status" value="1"/>
</dbReference>
<dbReference type="GO" id="GO:0005737">
    <property type="term" value="C:cytoplasm"/>
    <property type="evidence" value="ECO:0007669"/>
    <property type="project" value="UniProtKB-SubCell"/>
</dbReference>
<dbReference type="InterPro" id="IPR042119">
    <property type="entry name" value="QueA_dom2"/>
</dbReference>
<evidence type="ECO:0000256" key="1">
    <source>
        <dbReference type="ARBA" id="ARBA00022490"/>
    </source>
</evidence>
<dbReference type="AlphaFoldDB" id="A0AAP2GIP3"/>
<evidence type="ECO:0000313" key="6">
    <source>
        <dbReference type="EMBL" id="MBT1697476.1"/>
    </source>
</evidence>
<keyword evidence="1 5" id="KW-0963">Cytoplasm</keyword>
<comment type="subcellular location">
    <subcellularLocation>
        <location evidence="5">Cytoplasm</location>
    </subcellularLocation>
</comment>
<reference evidence="6 7" key="1">
    <citation type="submission" date="2021-05" db="EMBL/GenBank/DDBJ databases">
        <title>A Polyphasic approach of four new species of the genus Ohtaekwangia: Ohtaekwangia histidinii sp. nov., Ohtaekwangia cretensis sp. nov., Ohtaekwangia indiensis sp. nov., Ohtaekwangia reichenbachii sp. nov. from diverse environment.</title>
        <authorList>
            <person name="Octaviana S."/>
        </authorList>
    </citation>
    <scope>NUCLEOTIDE SEQUENCE [LARGE SCALE GENOMIC DNA]</scope>
    <source>
        <strain evidence="6 7">PWU4</strain>
    </source>
</reference>
<dbReference type="EMBL" id="JAHESF010000009">
    <property type="protein sequence ID" value="MBT1697476.1"/>
    <property type="molecule type" value="Genomic_DNA"/>
</dbReference>
<dbReference type="Pfam" id="PF02547">
    <property type="entry name" value="Queuosine_synth"/>
    <property type="match status" value="1"/>
</dbReference>
<dbReference type="GO" id="GO:0051075">
    <property type="term" value="F:S-adenosylmethionine:tRNA ribosyltransferase-isomerase activity"/>
    <property type="evidence" value="ECO:0007669"/>
    <property type="project" value="UniProtKB-EC"/>
</dbReference>
<dbReference type="HAMAP" id="MF_00113">
    <property type="entry name" value="QueA"/>
    <property type="match status" value="1"/>
</dbReference>
<comment type="catalytic activity">
    <reaction evidence="5">
        <text>7-aminomethyl-7-carbaguanosine(34) in tRNA + S-adenosyl-L-methionine = epoxyqueuosine(34) in tRNA + adenine + L-methionine + 2 H(+)</text>
        <dbReference type="Rhea" id="RHEA:32155"/>
        <dbReference type="Rhea" id="RHEA-COMP:10342"/>
        <dbReference type="Rhea" id="RHEA-COMP:18582"/>
        <dbReference type="ChEBI" id="CHEBI:15378"/>
        <dbReference type="ChEBI" id="CHEBI:16708"/>
        <dbReference type="ChEBI" id="CHEBI:57844"/>
        <dbReference type="ChEBI" id="CHEBI:59789"/>
        <dbReference type="ChEBI" id="CHEBI:82833"/>
        <dbReference type="ChEBI" id="CHEBI:194443"/>
        <dbReference type="EC" id="2.4.99.17"/>
    </reaction>
</comment>
<dbReference type="RefSeq" id="WP_254163346.1">
    <property type="nucleotide sequence ID" value="NZ_JAHESF010000009.1"/>
</dbReference>
<evidence type="ECO:0000256" key="5">
    <source>
        <dbReference type="HAMAP-Rule" id="MF_00113"/>
    </source>
</evidence>
<evidence type="ECO:0000313" key="7">
    <source>
        <dbReference type="Proteomes" id="UP001319200"/>
    </source>
</evidence>
<gene>
    <name evidence="5" type="primary">queA</name>
    <name evidence="6" type="ORF">KK083_11355</name>
</gene>